<evidence type="ECO:0000259" key="2">
    <source>
        <dbReference type="Pfam" id="PF25437"/>
    </source>
</evidence>
<protein>
    <recommendedName>
        <fullName evidence="2">BRWD/PHIP N-terminal domain-containing protein</fullName>
    </recommendedName>
</protein>
<sequence>IRPNSSKSRPVPWPIIETFQLYFLISRFLTTGPCRRAAEVLIDELEEYQLLPGRLDWLGNEHPRTYEDVVAANRHIAPDHLLQICKQLGPVLDKEVPSCVPGVHSLLGCGKQSMLRSAKGTVIIALCLFVFCTSLAKMLSTMAIQ</sequence>
<proteinExistence type="predicted"/>
<reference key="1">
    <citation type="journal article" date="2007" name="Nature">
        <title>The medaka draft genome and insights into vertebrate genome evolution.</title>
        <authorList>
            <person name="Kasahara M."/>
            <person name="Naruse K."/>
            <person name="Sasaki S."/>
            <person name="Nakatani Y."/>
            <person name="Qu W."/>
            <person name="Ahsan B."/>
            <person name="Yamada T."/>
            <person name="Nagayasu Y."/>
            <person name="Doi K."/>
            <person name="Kasai Y."/>
            <person name="Jindo T."/>
            <person name="Kobayashi D."/>
            <person name="Shimada A."/>
            <person name="Toyoda A."/>
            <person name="Kuroki Y."/>
            <person name="Fujiyama A."/>
            <person name="Sasaki T."/>
            <person name="Shimizu A."/>
            <person name="Asakawa S."/>
            <person name="Shimizu N."/>
            <person name="Hashimoto S."/>
            <person name="Yang J."/>
            <person name="Lee Y."/>
            <person name="Matsushima K."/>
            <person name="Sugano S."/>
            <person name="Sakaizumi M."/>
            <person name="Narita T."/>
            <person name="Ohishi K."/>
            <person name="Haga S."/>
            <person name="Ohta F."/>
            <person name="Nomoto H."/>
            <person name="Nogata K."/>
            <person name="Morishita T."/>
            <person name="Endo T."/>
            <person name="Shin-I T."/>
            <person name="Takeda H."/>
            <person name="Morishita S."/>
            <person name="Kohara Y."/>
        </authorList>
    </citation>
    <scope>NUCLEOTIDE SEQUENCE [LARGE SCALE GENOMIC DNA]</scope>
    <source>
        <strain>Hd-rR</strain>
    </source>
</reference>
<keyword evidence="1" id="KW-0812">Transmembrane</keyword>
<dbReference type="Proteomes" id="UP000265180">
    <property type="component" value="Chromosome 13"/>
</dbReference>
<feature type="domain" description="BRWD/PHIP N-terminal" evidence="2">
    <location>
        <begin position="20"/>
        <end position="93"/>
    </location>
</feature>
<reference evidence="3" key="4">
    <citation type="submission" date="2025-09" db="UniProtKB">
        <authorList>
            <consortium name="Ensembl"/>
        </authorList>
    </citation>
    <scope>IDENTIFICATION</scope>
    <source>
        <strain evidence="3">HNI</strain>
    </source>
</reference>
<keyword evidence="1" id="KW-1133">Transmembrane helix</keyword>
<reference evidence="3" key="3">
    <citation type="submission" date="2025-08" db="UniProtKB">
        <authorList>
            <consortium name="Ensembl"/>
        </authorList>
    </citation>
    <scope>IDENTIFICATION</scope>
    <source>
        <strain evidence="3">HNI</strain>
    </source>
</reference>
<dbReference type="Pfam" id="PF25437">
    <property type="entry name" value="BRWD1_N"/>
    <property type="match status" value="1"/>
</dbReference>
<dbReference type="AlphaFoldDB" id="A0A3P9KR29"/>
<dbReference type="PANTHER" id="PTHR16266">
    <property type="entry name" value="WD REPEAT DOMAIN 9"/>
    <property type="match status" value="1"/>
</dbReference>
<organism evidence="3 4">
    <name type="scientific">Oryzias latipes</name>
    <name type="common">Japanese rice fish</name>
    <name type="synonym">Japanese killifish</name>
    <dbReference type="NCBI Taxonomy" id="8090"/>
    <lineage>
        <taxon>Eukaryota</taxon>
        <taxon>Metazoa</taxon>
        <taxon>Chordata</taxon>
        <taxon>Craniata</taxon>
        <taxon>Vertebrata</taxon>
        <taxon>Euteleostomi</taxon>
        <taxon>Actinopterygii</taxon>
        <taxon>Neopterygii</taxon>
        <taxon>Teleostei</taxon>
        <taxon>Neoteleostei</taxon>
        <taxon>Acanthomorphata</taxon>
        <taxon>Ovalentaria</taxon>
        <taxon>Atherinomorphae</taxon>
        <taxon>Beloniformes</taxon>
        <taxon>Adrianichthyidae</taxon>
        <taxon>Oryziinae</taxon>
        <taxon>Oryzias</taxon>
    </lineage>
</organism>
<evidence type="ECO:0000256" key="1">
    <source>
        <dbReference type="SAM" id="Phobius"/>
    </source>
</evidence>
<dbReference type="InterPro" id="IPR052060">
    <property type="entry name" value="Bromo_WD_repeat"/>
</dbReference>
<dbReference type="PANTHER" id="PTHR16266:SF26">
    <property type="entry name" value="BROMODOMAIN AND WD REPEAT-CONTAINING PROTEIN 1"/>
    <property type="match status" value="1"/>
</dbReference>
<evidence type="ECO:0000313" key="4">
    <source>
        <dbReference type="Proteomes" id="UP000265180"/>
    </source>
</evidence>
<accession>A0A3P9KR29</accession>
<reference evidence="3 4" key="2">
    <citation type="submission" date="2017-04" db="EMBL/GenBank/DDBJ databases">
        <title>CpG methylation of centromeres and impact of large insertions on vertebrate speciation.</title>
        <authorList>
            <person name="Ichikawa K."/>
            <person name="Yoshimura J."/>
            <person name="Morishita S."/>
        </authorList>
    </citation>
    <scope>NUCLEOTIDE SEQUENCE</scope>
    <source>
        <strain evidence="3 4">HNI</strain>
    </source>
</reference>
<keyword evidence="1" id="KW-0472">Membrane</keyword>
<feature type="transmembrane region" description="Helical" evidence="1">
    <location>
        <begin position="121"/>
        <end position="144"/>
    </location>
</feature>
<evidence type="ECO:0000313" key="3">
    <source>
        <dbReference type="Ensembl" id="ENSORLP00020010826.1"/>
    </source>
</evidence>
<dbReference type="InterPro" id="IPR057452">
    <property type="entry name" value="BRWD/PHIP_N"/>
</dbReference>
<name>A0A3P9KR29_ORYLA</name>
<dbReference type="Ensembl" id="ENSORLT00020017570.1">
    <property type="protein sequence ID" value="ENSORLP00020010826.1"/>
    <property type="gene ID" value="ENSORLG00020011746.1"/>
</dbReference>